<dbReference type="EMBL" id="CP110424">
    <property type="protein sequence ID" value="WAQ84149.1"/>
    <property type="molecule type" value="Genomic_DNA"/>
</dbReference>
<sequence>MSGTCQVLVSGTCQVLVTGTCQAPSTVARLQLSTALRVSTKFEKTISNMSDTASTGFNSWVFHTLILPADHYMHIQLIPPLPPSVLALTFDLPLTYEAVVTASGEPKAVQTSLALPDEDPARTLSPINIVKPKSKDLTVPLDLAVDWLRISNGSSSFLGKAGGLEAGSSAHVSGGLAKIHVGGDGSKRETELFFTCYTDSQSTNSTELTES</sequence>
<protein>
    <recommendedName>
        <fullName evidence="3">Arrestin-like N-terminal domain-containing protein</fullName>
    </recommendedName>
</protein>
<dbReference type="RefSeq" id="XP_053019704.1">
    <property type="nucleotide sequence ID" value="XM_053168502.1"/>
</dbReference>
<gene>
    <name evidence="1" type="ORF">PtA15_4A600</name>
</gene>
<name>A0ABY7CFZ1_9BASI</name>
<evidence type="ECO:0008006" key="3">
    <source>
        <dbReference type="Google" id="ProtNLM"/>
    </source>
</evidence>
<keyword evidence="2" id="KW-1185">Reference proteome</keyword>
<evidence type="ECO:0000313" key="1">
    <source>
        <dbReference type="EMBL" id="WAQ84149.1"/>
    </source>
</evidence>
<reference evidence="1" key="1">
    <citation type="submission" date="2022-10" db="EMBL/GenBank/DDBJ databases">
        <title>Puccinia triticina Genome sequencing and assembly.</title>
        <authorList>
            <person name="Li C."/>
        </authorList>
    </citation>
    <scope>NUCLEOTIDE SEQUENCE</scope>
    <source>
        <strain evidence="1">Pt15</strain>
    </source>
</reference>
<proteinExistence type="predicted"/>
<evidence type="ECO:0000313" key="2">
    <source>
        <dbReference type="Proteomes" id="UP001164743"/>
    </source>
</evidence>
<dbReference type="Proteomes" id="UP001164743">
    <property type="component" value="Chromosome 4A"/>
</dbReference>
<dbReference type="GeneID" id="77809397"/>
<accession>A0ABY7CFZ1</accession>
<organism evidence="1 2">
    <name type="scientific">Puccinia triticina</name>
    <dbReference type="NCBI Taxonomy" id="208348"/>
    <lineage>
        <taxon>Eukaryota</taxon>
        <taxon>Fungi</taxon>
        <taxon>Dikarya</taxon>
        <taxon>Basidiomycota</taxon>
        <taxon>Pucciniomycotina</taxon>
        <taxon>Pucciniomycetes</taxon>
        <taxon>Pucciniales</taxon>
        <taxon>Pucciniaceae</taxon>
        <taxon>Puccinia</taxon>
    </lineage>
</organism>